<dbReference type="EMBL" id="BAABDC010000006">
    <property type="protein sequence ID" value="GAA3715346.1"/>
    <property type="molecule type" value="Genomic_DNA"/>
</dbReference>
<name>A0ABP7E7K7_9MICO</name>
<gene>
    <name evidence="1" type="ORF">GCM10022399_34960</name>
</gene>
<keyword evidence="2" id="KW-1185">Reference proteome</keyword>
<proteinExistence type="predicted"/>
<organism evidence="1 2">
    <name type="scientific">Terrabacter ginsenosidimutans</name>
    <dbReference type="NCBI Taxonomy" id="490575"/>
    <lineage>
        <taxon>Bacteria</taxon>
        <taxon>Bacillati</taxon>
        <taxon>Actinomycetota</taxon>
        <taxon>Actinomycetes</taxon>
        <taxon>Micrococcales</taxon>
        <taxon>Intrasporangiaceae</taxon>
        <taxon>Terrabacter</taxon>
    </lineage>
</organism>
<protein>
    <submittedName>
        <fullName evidence="1">Uncharacterized protein</fullName>
    </submittedName>
</protein>
<dbReference type="RefSeq" id="WP_344949524.1">
    <property type="nucleotide sequence ID" value="NZ_BAABDC010000006.1"/>
</dbReference>
<evidence type="ECO:0000313" key="1">
    <source>
        <dbReference type="EMBL" id="GAA3715346.1"/>
    </source>
</evidence>
<sequence>MTTSFQPTRQARRVHLSHLATTHRAPLVARPETAAAKTVRTATDGRANRTRARAFTPMTRDPLTVEAPRPQFQRHEA</sequence>
<reference evidence="2" key="1">
    <citation type="journal article" date="2019" name="Int. J. Syst. Evol. Microbiol.">
        <title>The Global Catalogue of Microorganisms (GCM) 10K type strain sequencing project: providing services to taxonomists for standard genome sequencing and annotation.</title>
        <authorList>
            <consortium name="The Broad Institute Genomics Platform"/>
            <consortium name="The Broad Institute Genome Sequencing Center for Infectious Disease"/>
            <person name="Wu L."/>
            <person name="Ma J."/>
        </authorList>
    </citation>
    <scope>NUCLEOTIDE SEQUENCE [LARGE SCALE GENOMIC DNA]</scope>
    <source>
        <strain evidence="2">JCM 17125</strain>
    </source>
</reference>
<dbReference type="Proteomes" id="UP001501468">
    <property type="component" value="Unassembled WGS sequence"/>
</dbReference>
<comment type="caution">
    <text evidence="1">The sequence shown here is derived from an EMBL/GenBank/DDBJ whole genome shotgun (WGS) entry which is preliminary data.</text>
</comment>
<accession>A0ABP7E7K7</accession>
<evidence type="ECO:0000313" key="2">
    <source>
        <dbReference type="Proteomes" id="UP001501468"/>
    </source>
</evidence>